<reference evidence="1" key="4">
    <citation type="submission" date="2019-03" db="UniProtKB">
        <authorList>
            <consortium name="EnsemblPlants"/>
        </authorList>
    </citation>
    <scope>IDENTIFICATION</scope>
</reference>
<reference evidence="1" key="5">
    <citation type="journal article" date="2021" name="G3 (Bethesda)">
        <title>Aegilops tauschii genome assembly Aet v5.0 features greater sequence contiguity and improved annotation.</title>
        <authorList>
            <person name="Wang L."/>
            <person name="Zhu T."/>
            <person name="Rodriguez J.C."/>
            <person name="Deal K.R."/>
            <person name="Dubcovsky J."/>
            <person name="McGuire P.E."/>
            <person name="Lux T."/>
            <person name="Spannagl M."/>
            <person name="Mayer K.F.X."/>
            <person name="Baldrich P."/>
            <person name="Meyers B.C."/>
            <person name="Huo N."/>
            <person name="Gu Y.Q."/>
            <person name="Zhou H."/>
            <person name="Devos K.M."/>
            <person name="Bennetzen J.L."/>
            <person name="Unver T."/>
            <person name="Budak H."/>
            <person name="Gulick P.J."/>
            <person name="Galiba G."/>
            <person name="Kalapos B."/>
            <person name="Nelson D.R."/>
            <person name="Li P."/>
            <person name="You F.M."/>
            <person name="Luo M.C."/>
            <person name="Dvorak J."/>
        </authorList>
    </citation>
    <scope>NUCLEOTIDE SEQUENCE [LARGE SCALE GENOMIC DNA]</scope>
    <source>
        <strain evidence="1">cv. AL8/78</strain>
    </source>
</reference>
<proteinExistence type="predicted"/>
<dbReference type="AlphaFoldDB" id="A0A453LL83"/>
<dbReference type="Gramene" id="AET5Gv20828500.31">
    <property type="protein sequence ID" value="AET5Gv20828500.31"/>
    <property type="gene ID" value="AET5Gv20828500"/>
</dbReference>
<dbReference type="Proteomes" id="UP000015105">
    <property type="component" value="Chromosome 5D"/>
</dbReference>
<name>A0A453LL83_AEGTS</name>
<dbReference type="EnsemblPlants" id="AET5Gv20828500.33">
    <property type="protein sequence ID" value="AET5Gv20828500.33"/>
    <property type="gene ID" value="AET5Gv20828500"/>
</dbReference>
<reference evidence="2" key="2">
    <citation type="journal article" date="2017" name="Nat. Plants">
        <title>The Aegilops tauschii genome reveals multiple impacts of transposons.</title>
        <authorList>
            <person name="Zhao G."/>
            <person name="Zou C."/>
            <person name="Li K."/>
            <person name="Wang K."/>
            <person name="Li T."/>
            <person name="Gao L."/>
            <person name="Zhang X."/>
            <person name="Wang H."/>
            <person name="Yang Z."/>
            <person name="Liu X."/>
            <person name="Jiang W."/>
            <person name="Mao L."/>
            <person name="Kong X."/>
            <person name="Jiao Y."/>
            <person name="Jia J."/>
        </authorList>
    </citation>
    <scope>NUCLEOTIDE SEQUENCE [LARGE SCALE GENOMIC DNA]</scope>
    <source>
        <strain evidence="2">cv. AL8/78</strain>
    </source>
</reference>
<reference evidence="2" key="1">
    <citation type="journal article" date="2014" name="Science">
        <title>Ancient hybridizations among the ancestral genomes of bread wheat.</title>
        <authorList>
            <consortium name="International Wheat Genome Sequencing Consortium,"/>
            <person name="Marcussen T."/>
            <person name="Sandve S.R."/>
            <person name="Heier L."/>
            <person name="Spannagl M."/>
            <person name="Pfeifer M."/>
            <person name="Jakobsen K.S."/>
            <person name="Wulff B.B."/>
            <person name="Steuernagel B."/>
            <person name="Mayer K.F."/>
            <person name="Olsen O.A."/>
        </authorList>
    </citation>
    <scope>NUCLEOTIDE SEQUENCE [LARGE SCALE GENOMIC DNA]</scope>
    <source>
        <strain evidence="2">cv. AL8/78</strain>
    </source>
</reference>
<dbReference type="Gramene" id="AET5Gv20828500.32">
    <property type="protein sequence ID" value="AET5Gv20828500.32"/>
    <property type="gene ID" value="AET5Gv20828500"/>
</dbReference>
<evidence type="ECO:0000313" key="1">
    <source>
        <dbReference type="EnsemblPlants" id="AET5Gv20828500.32"/>
    </source>
</evidence>
<organism evidence="1 2">
    <name type="scientific">Aegilops tauschii subsp. strangulata</name>
    <name type="common">Goatgrass</name>
    <dbReference type="NCBI Taxonomy" id="200361"/>
    <lineage>
        <taxon>Eukaryota</taxon>
        <taxon>Viridiplantae</taxon>
        <taxon>Streptophyta</taxon>
        <taxon>Embryophyta</taxon>
        <taxon>Tracheophyta</taxon>
        <taxon>Spermatophyta</taxon>
        <taxon>Magnoliopsida</taxon>
        <taxon>Liliopsida</taxon>
        <taxon>Poales</taxon>
        <taxon>Poaceae</taxon>
        <taxon>BOP clade</taxon>
        <taxon>Pooideae</taxon>
        <taxon>Triticodae</taxon>
        <taxon>Triticeae</taxon>
        <taxon>Triticinae</taxon>
        <taxon>Aegilops</taxon>
    </lineage>
</organism>
<dbReference type="EnsemblPlants" id="AET5Gv20828500.32">
    <property type="protein sequence ID" value="AET5Gv20828500.32"/>
    <property type="gene ID" value="AET5Gv20828500"/>
</dbReference>
<keyword evidence="2" id="KW-1185">Reference proteome</keyword>
<accession>A0A453LL83</accession>
<dbReference type="EnsemblPlants" id="AET5Gv20828500.31">
    <property type="protein sequence ID" value="AET5Gv20828500.31"/>
    <property type="gene ID" value="AET5Gv20828500"/>
</dbReference>
<reference evidence="1" key="3">
    <citation type="journal article" date="2017" name="Nature">
        <title>Genome sequence of the progenitor of the wheat D genome Aegilops tauschii.</title>
        <authorList>
            <person name="Luo M.C."/>
            <person name="Gu Y.Q."/>
            <person name="Puiu D."/>
            <person name="Wang H."/>
            <person name="Twardziok S.O."/>
            <person name="Deal K.R."/>
            <person name="Huo N."/>
            <person name="Zhu T."/>
            <person name="Wang L."/>
            <person name="Wang Y."/>
            <person name="McGuire P.E."/>
            <person name="Liu S."/>
            <person name="Long H."/>
            <person name="Ramasamy R.K."/>
            <person name="Rodriguez J.C."/>
            <person name="Van S.L."/>
            <person name="Yuan L."/>
            <person name="Wang Z."/>
            <person name="Xia Z."/>
            <person name="Xiao L."/>
            <person name="Anderson O.D."/>
            <person name="Ouyang S."/>
            <person name="Liang Y."/>
            <person name="Zimin A.V."/>
            <person name="Pertea G."/>
            <person name="Qi P."/>
            <person name="Bennetzen J.L."/>
            <person name="Dai X."/>
            <person name="Dawson M.W."/>
            <person name="Muller H.G."/>
            <person name="Kugler K."/>
            <person name="Rivarola-Duarte L."/>
            <person name="Spannagl M."/>
            <person name="Mayer K.F.X."/>
            <person name="Lu F.H."/>
            <person name="Bevan M.W."/>
            <person name="Leroy P."/>
            <person name="Li P."/>
            <person name="You F.M."/>
            <person name="Sun Q."/>
            <person name="Liu Z."/>
            <person name="Lyons E."/>
            <person name="Wicker T."/>
            <person name="Salzberg S.L."/>
            <person name="Devos K.M."/>
            <person name="Dvorak J."/>
        </authorList>
    </citation>
    <scope>NUCLEOTIDE SEQUENCE [LARGE SCALE GENOMIC DNA]</scope>
    <source>
        <strain evidence="1">cv. AL8/78</strain>
    </source>
</reference>
<sequence>MGMDQGGLKFGTMVYLPDGLNWKNRILISLDVTGNACCLKRGGHASNAARHHGSPLEALLNDEVIALIFQSLCAALVLGYPLEVWESVFFILTLFKLGKSITSTSAPNKK</sequence>
<evidence type="ECO:0000313" key="2">
    <source>
        <dbReference type="Proteomes" id="UP000015105"/>
    </source>
</evidence>
<protein>
    <submittedName>
        <fullName evidence="1">Uncharacterized protein</fullName>
    </submittedName>
</protein>
<dbReference type="Gramene" id="AET5Gv20828500.33">
    <property type="protein sequence ID" value="AET5Gv20828500.33"/>
    <property type="gene ID" value="AET5Gv20828500"/>
</dbReference>